<reference evidence="3" key="2">
    <citation type="submission" date="2024-04" db="EMBL/GenBank/DDBJ databases">
        <authorList>
            <person name="Chen Y."/>
            <person name="Shah S."/>
            <person name="Dougan E. K."/>
            <person name="Thang M."/>
            <person name="Chan C."/>
        </authorList>
    </citation>
    <scope>NUCLEOTIDE SEQUENCE [LARGE SCALE GENOMIC DNA]</scope>
</reference>
<name>A0A9P1CSS1_9DINO</name>
<evidence type="ECO:0000256" key="1">
    <source>
        <dbReference type="SAM" id="MobiDB-lite"/>
    </source>
</evidence>
<evidence type="ECO:0000313" key="4">
    <source>
        <dbReference type="Proteomes" id="UP001152797"/>
    </source>
</evidence>
<dbReference type="OrthoDB" id="484578at2759"/>
<reference evidence="2" key="1">
    <citation type="submission" date="2022-10" db="EMBL/GenBank/DDBJ databases">
        <authorList>
            <person name="Chen Y."/>
            <person name="Dougan E. K."/>
            <person name="Chan C."/>
            <person name="Rhodes N."/>
            <person name="Thang M."/>
        </authorList>
    </citation>
    <scope>NUCLEOTIDE SEQUENCE</scope>
</reference>
<feature type="compositionally biased region" description="Basic residues" evidence="1">
    <location>
        <begin position="969"/>
        <end position="978"/>
    </location>
</feature>
<gene>
    <name evidence="2" type="ORF">C1SCF055_LOCUS24230</name>
</gene>
<feature type="region of interest" description="Disordered" evidence="1">
    <location>
        <begin position="931"/>
        <end position="1005"/>
    </location>
</feature>
<keyword evidence="4" id="KW-1185">Reference proteome</keyword>
<dbReference type="Proteomes" id="UP001152797">
    <property type="component" value="Unassembled WGS sequence"/>
</dbReference>
<dbReference type="EMBL" id="CAMXCT020002391">
    <property type="protein sequence ID" value="CAL1151267.1"/>
    <property type="molecule type" value="Genomic_DNA"/>
</dbReference>
<proteinExistence type="predicted"/>
<evidence type="ECO:0000313" key="2">
    <source>
        <dbReference type="EMBL" id="CAI3997892.1"/>
    </source>
</evidence>
<dbReference type="EMBL" id="CAMXCT010002391">
    <property type="protein sequence ID" value="CAI3997892.1"/>
    <property type="molecule type" value="Genomic_DNA"/>
</dbReference>
<feature type="compositionally biased region" description="Acidic residues" evidence="1">
    <location>
        <begin position="983"/>
        <end position="998"/>
    </location>
</feature>
<organism evidence="2">
    <name type="scientific">Cladocopium goreaui</name>
    <dbReference type="NCBI Taxonomy" id="2562237"/>
    <lineage>
        <taxon>Eukaryota</taxon>
        <taxon>Sar</taxon>
        <taxon>Alveolata</taxon>
        <taxon>Dinophyceae</taxon>
        <taxon>Suessiales</taxon>
        <taxon>Symbiodiniaceae</taxon>
        <taxon>Cladocopium</taxon>
    </lineage>
</organism>
<dbReference type="AlphaFoldDB" id="A0A9P1CSS1"/>
<feature type="compositionally biased region" description="Basic and acidic residues" evidence="1">
    <location>
        <begin position="931"/>
        <end position="945"/>
    </location>
</feature>
<sequence length="1005" mass="110240">MVKNVSSWRLNKAELAEVAARVEKGEDQAVVKREIQTLKAQANEDRKKAANAVAEKCKRQAVAAKALAKCKAATARAKAGGAQPESGSAPSEADLNDATNKAYYCQVQEDCEVILQEFGGEAFRQELPLPISTGNGPSGVQEPFDRVKALQALQAHSCYRSSVSVWWLNAMNSPTPGVPMSRRRVEDLMQFCYGLGQPRFHSDRMIEVAVTSSELDCEIPSNLQVISPEEVLHATLAGCALAVKLKDTLPDAEWQERKAKWKAVLLSVPVTFSEIPVQDVWKAAFNRRQAVLQEHESLSRTAMQAAMEVAHFKTLVEAQNPSAGKLSAQALSAEFVRLGLSQVTGGTKQDEEEADGGSLAPTFISHALNVHKTVMSQPRCVELLMDLECKFGTRSCFHKMSKLCVLANKPTSAASRIWVLESLHDLLCWADLKPSEVTRNTMTGDRSHCGLVALFECKQRVLDYIHSDLLPKAGVLDSDRRLLKEASADHSAHSGDGDITWQARLQKSGILCFELIQDLVFDKKFDHGVRQAARSGGAPEQVWEQDPVKEAWEKVKVELAKEAEERKACSMQADDEEIVEEEDALTVVRKAPTSFALHSPGYWNAIGNQAVRTYVSLVPEPKTMQGVESAVAQSSLKDIFGSQGVSSVLLWLDLDSVGESQGPGQQPLLRKKYTMDTNTLKLVQGALMGRGSQKRGQAGAEEATRVVDGDVVMIHNGFSHPGGQREAKSVFRLSTAKKEAEVDSELREVLVIFEDESIRNRKQRVRGSYNSSTCVTVATSTIFTQCLPEKAYEHHPGHCFSNVLCNVKALRATEAWHLSRKEKEEVLGKDRAVTITEDAAAKKAESGGSEGLESVFSAAALPVPFYQDLIRGHAAKAVLDLAAGAGNFAKAALLERVPYYAFTLTECHSKRLEVVLTQFLVDEMRKEGSTHFRPEAVQDQERQEADSAQVPKKRTKGSKKDEGSEVVPKKKAKAKAKTKKDDDGEEKNEEQGAEEEEAGGSPLPW</sequence>
<accession>A0A9P1CSS1</accession>
<protein>
    <submittedName>
        <fullName evidence="2">Uncharacterized protein</fullName>
    </submittedName>
</protein>
<comment type="caution">
    <text evidence="2">The sequence shown here is derived from an EMBL/GenBank/DDBJ whole genome shotgun (WGS) entry which is preliminary data.</text>
</comment>
<evidence type="ECO:0000313" key="3">
    <source>
        <dbReference type="EMBL" id="CAL1151267.1"/>
    </source>
</evidence>
<dbReference type="EMBL" id="CAMXCT030002391">
    <property type="protein sequence ID" value="CAL4785204.1"/>
    <property type="molecule type" value="Genomic_DNA"/>
</dbReference>